<dbReference type="EMBL" id="MF782455">
    <property type="protein sequence ID" value="ATZ81097.1"/>
    <property type="molecule type" value="Genomic_DNA"/>
</dbReference>
<accession>A0A2H4UW33</accession>
<dbReference type="GO" id="GO:0008270">
    <property type="term" value="F:zinc ion binding"/>
    <property type="evidence" value="ECO:0007669"/>
    <property type="project" value="InterPro"/>
</dbReference>
<evidence type="ECO:0000313" key="3">
    <source>
        <dbReference type="Proteomes" id="UP000240325"/>
    </source>
</evidence>
<dbReference type="Gene3D" id="1.10.30.50">
    <property type="match status" value="1"/>
</dbReference>
<dbReference type="SMART" id="SM00507">
    <property type="entry name" value="HNHc"/>
    <property type="match status" value="1"/>
</dbReference>
<gene>
    <name evidence="2" type="ORF">BMW23_1053</name>
</gene>
<dbReference type="InterPro" id="IPR003615">
    <property type="entry name" value="HNH_nuc"/>
</dbReference>
<sequence length="409" mass="48231">MEKYFAKKDKIVSNTKNTIIKLKLTFGELSEIHAHKLWKTPECQVDLSESRINDIIETWKKYDGFSLSERPLFIIVLGDFNDKTSEFWLIDGQHKNQCCIKLFENENINNYMDCVFMQCSNSGEIDDIFEKVNMDSIKAKITINSDYFTKKVIQEMKTQMKKIYKDAYRDKSSKESQIMSLGEFFDEITELGAFDNWTDSVTPSCEEYLKIINNCNTVFFKENKYLENMNRNDTDKIFYSDELATLMNHKNCIFLKNNNFRKYFIAKLEKKYIIPEHEYRNIRESIPKTLKISVWKNEFKAKKLGRCPIFNCTEDLDKESFICGHKISVKNGGTSDLDNLRPICSNHNIKMSATNWDEFEKQLIYECAKNKCMDCKKKKTIDELTRMANMLYCEKCYKKNDESSESESE</sequence>
<dbReference type="Pfam" id="PF01844">
    <property type="entry name" value="HNH"/>
    <property type="match status" value="1"/>
</dbReference>
<dbReference type="GO" id="GO:0004519">
    <property type="term" value="F:endonuclease activity"/>
    <property type="evidence" value="ECO:0007669"/>
    <property type="project" value="InterPro"/>
</dbReference>
<reference evidence="2" key="1">
    <citation type="journal article" date="2017" name="Elife">
        <title>The kinetoplastid-infecting Bodo saltans virus (BsV), a window into the most abundant giant viruses in the sea.</title>
        <authorList>
            <person name="Deeg C.M."/>
            <person name="Chow C.-E.T."/>
            <person name="Suttle C.A."/>
        </authorList>
    </citation>
    <scope>NUCLEOTIDE SEQUENCE</scope>
    <source>
        <strain evidence="2">NG1</strain>
    </source>
</reference>
<dbReference type="Proteomes" id="UP000240325">
    <property type="component" value="Segment"/>
</dbReference>
<evidence type="ECO:0000313" key="2">
    <source>
        <dbReference type="EMBL" id="ATZ81097.1"/>
    </source>
</evidence>
<dbReference type="InterPro" id="IPR002711">
    <property type="entry name" value="HNH"/>
</dbReference>
<dbReference type="CDD" id="cd00085">
    <property type="entry name" value="HNHc"/>
    <property type="match status" value="1"/>
</dbReference>
<protein>
    <submittedName>
        <fullName evidence="2">HNHc domain-containing protein</fullName>
    </submittedName>
</protein>
<organism evidence="2">
    <name type="scientific">Bodo saltans virus</name>
    <dbReference type="NCBI Taxonomy" id="2024608"/>
    <lineage>
        <taxon>Viruses</taxon>
        <taxon>Varidnaviria</taxon>
        <taxon>Bamfordvirae</taxon>
        <taxon>Nucleocytoviricota</taxon>
        <taxon>Megaviricetes</taxon>
        <taxon>Imitervirales</taxon>
        <taxon>Mimiviridae</taxon>
        <taxon>Klosneuvirinae</taxon>
        <taxon>Theiavirus</taxon>
        <taxon>Theiavirus salishense</taxon>
    </lineage>
</organism>
<proteinExistence type="predicted"/>
<keyword evidence="3" id="KW-1185">Reference proteome</keyword>
<evidence type="ECO:0000259" key="1">
    <source>
        <dbReference type="SMART" id="SM00507"/>
    </source>
</evidence>
<feature type="domain" description="HNH nuclease" evidence="1">
    <location>
        <begin position="293"/>
        <end position="349"/>
    </location>
</feature>
<name>A0A2H4UW33_9VIRU</name>
<dbReference type="GO" id="GO:0003676">
    <property type="term" value="F:nucleic acid binding"/>
    <property type="evidence" value="ECO:0007669"/>
    <property type="project" value="InterPro"/>
</dbReference>